<dbReference type="AlphaFoldDB" id="A0A7X2NMD3"/>
<sequence length="263" mass="29597">MEKYINDSENESSKVFQILELCNCPDEKLLKEFEAASQLDDSVIPKGPDGEADIIWNRILKERLGAERKKGTGKVVGKRFGWKKVAAVGLTASVLAGGGCIVAMGTKSYFYREVNIGRGQVKVLVNDSYKADVNSEDDAYTRIESKLGIKPLMMSYAPEGMKFKSLEINDGYAFMVFDYQGATVGFTQTKFDGAVSYDHKSEFKNDMVIFNKWLNKKFTVKQEALKNGMTRYETSIVIDGGYYGLYATIEEEEFIKIVERLSF</sequence>
<proteinExistence type="predicted"/>
<keyword evidence="2" id="KW-1185">Reference proteome</keyword>
<dbReference type="EMBL" id="VUMD01000008">
    <property type="protein sequence ID" value="MSS36988.1"/>
    <property type="molecule type" value="Genomic_DNA"/>
</dbReference>
<reference evidence="1 2" key="1">
    <citation type="submission" date="2019-08" db="EMBL/GenBank/DDBJ databases">
        <title>In-depth cultivation of the pig gut microbiome towards novel bacterial diversity and tailored functional studies.</title>
        <authorList>
            <person name="Wylensek D."/>
            <person name="Hitch T.C.A."/>
            <person name="Clavel T."/>
        </authorList>
    </citation>
    <scope>NUCLEOTIDE SEQUENCE [LARGE SCALE GENOMIC DNA]</scope>
    <source>
        <strain evidence="1 2">WCA-389-WT-23D1</strain>
    </source>
</reference>
<evidence type="ECO:0000313" key="1">
    <source>
        <dbReference type="EMBL" id="MSS36988.1"/>
    </source>
</evidence>
<protein>
    <submittedName>
        <fullName evidence="1">DUF4367 domain-containing protein</fullName>
    </submittedName>
</protein>
<dbReference type="RefSeq" id="WP_154472428.1">
    <property type="nucleotide sequence ID" value="NZ_VUMD01000008.1"/>
</dbReference>
<evidence type="ECO:0000313" key="2">
    <source>
        <dbReference type="Proteomes" id="UP000429958"/>
    </source>
</evidence>
<gene>
    <name evidence="1" type="ORF">FYJ39_10445</name>
</gene>
<organism evidence="1 2">
    <name type="scientific">Clostridium porci</name>
    <dbReference type="NCBI Taxonomy" id="2605778"/>
    <lineage>
        <taxon>Bacteria</taxon>
        <taxon>Bacillati</taxon>
        <taxon>Bacillota</taxon>
        <taxon>Clostridia</taxon>
        <taxon>Eubacteriales</taxon>
        <taxon>Clostridiaceae</taxon>
        <taxon>Clostridium</taxon>
    </lineage>
</organism>
<dbReference type="Proteomes" id="UP000429958">
    <property type="component" value="Unassembled WGS sequence"/>
</dbReference>
<comment type="caution">
    <text evidence="1">The sequence shown here is derived from an EMBL/GenBank/DDBJ whole genome shotgun (WGS) entry which is preliminary data.</text>
</comment>
<name>A0A7X2NMD3_9CLOT</name>
<accession>A0A7X2NMD3</accession>